<evidence type="ECO:0000313" key="3">
    <source>
        <dbReference type="EMBL" id="VEL24445.1"/>
    </source>
</evidence>
<dbReference type="EMBL" id="CAAALY010067780">
    <property type="protein sequence ID" value="VEL24445.1"/>
    <property type="molecule type" value="Genomic_DNA"/>
</dbReference>
<name>A0A448X017_9PLAT</name>
<dbReference type="SUPFAM" id="SSF58038">
    <property type="entry name" value="SNARE fusion complex"/>
    <property type="match status" value="1"/>
</dbReference>
<dbReference type="InterPro" id="IPR001388">
    <property type="entry name" value="Synaptobrevin-like"/>
</dbReference>
<dbReference type="Proteomes" id="UP000784294">
    <property type="component" value="Unassembled WGS sequence"/>
</dbReference>
<evidence type="ECO:0000259" key="2">
    <source>
        <dbReference type="PROSITE" id="PS50892"/>
    </source>
</evidence>
<organism evidence="3 4">
    <name type="scientific">Protopolystoma xenopodis</name>
    <dbReference type="NCBI Taxonomy" id="117903"/>
    <lineage>
        <taxon>Eukaryota</taxon>
        <taxon>Metazoa</taxon>
        <taxon>Spiralia</taxon>
        <taxon>Lophotrochozoa</taxon>
        <taxon>Platyhelminthes</taxon>
        <taxon>Monogenea</taxon>
        <taxon>Polyopisthocotylea</taxon>
        <taxon>Polystomatidea</taxon>
        <taxon>Polystomatidae</taxon>
        <taxon>Protopolystoma</taxon>
    </lineage>
</organism>
<evidence type="ECO:0000256" key="1">
    <source>
        <dbReference type="PROSITE-ProRule" id="PRU00290"/>
    </source>
</evidence>
<dbReference type="GO" id="GO:0016020">
    <property type="term" value="C:membrane"/>
    <property type="evidence" value="ECO:0007669"/>
    <property type="project" value="InterPro"/>
</dbReference>
<dbReference type="InterPro" id="IPR042855">
    <property type="entry name" value="V_SNARE_CC"/>
</dbReference>
<protein>
    <recommendedName>
        <fullName evidence="2">V-SNARE coiled-coil homology domain-containing protein</fullName>
    </recommendedName>
</protein>
<sequence length="55" mass="6279">MDQQVHDVTNVMRSNIKQIMDRENKLEELVTQTNDLQQSVSLLNAVYSIAFAVLS</sequence>
<dbReference type="GO" id="GO:0016192">
    <property type="term" value="P:vesicle-mediated transport"/>
    <property type="evidence" value="ECO:0007669"/>
    <property type="project" value="InterPro"/>
</dbReference>
<dbReference type="PRINTS" id="PR00219">
    <property type="entry name" value="SYNAPTOBREVN"/>
</dbReference>
<dbReference type="Pfam" id="PF00957">
    <property type="entry name" value="Synaptobrevin"/>
    <property type="match status" value="1"/>
</dbReference>
<keyword evidence="1" id="KW-0175">Coiled coil</keyword>
<comment type="caution">
    <text evidence="3">The sequence shown here is derived from an EMBL/GenBank/DDBJ whole genome shotgun (WGS) entry which is preliminary data.</text>
</comment>
<dbReference type="OrthoDB" id="248747at2759"/>
<dbReference type="AlphaFoldDB" id="A0A448X017"/>
<accession>A0A448X017</accession>
<reference evidence="3" key="1">
    <citation type="submission" date="2018-11" db="EMBL/GenBank/DDBJ databases">
        <authorList>
            <consortium name="Pathogen Informatics"/>
        </authorList>
    </citation>
    <scope>NUCLEOTIDE SEQUENCE</scope>
</reference>
<dbReference type="CDD" id="cd15843">
    <property type="entry name" value="R-SNARE"/>
    <property type="match status" value="1"/>
</dbReference>
<evidence type="ECO:0000313" key="4">
    <source>
        <dbReference type="Proteomes" id="UP000784294"/>
    </source>
</evidence>
<proteinExistence type="predicted"/>
<dbReference type="PROSITE" id="PS50892">
    <property type="entry name" value="V_SNARE"/>
    <property type="match status" value="1"/>
</dbReference>
<dbReference type="Gene3D" id="1.20.5.110">
    <property type="match status" value="1"/>
</dbReference>
<feature type="domain" description="V-SNARE coiled-coil homology" evidence="2">
    <location>
        <begin position="1"/>
        <end position="55"/>
    </location>
</feature>
<gene>
    <name evidence="3" type="ORF">PXEA_LOCUS17885</name>
</gene>
<keyword evidence="4" id="KW-1185">Reference proteome</keyword>